<evidence type="ECO:0000313" key="2">
    <source>
        <dbReference type="Proteomes" id="UP000712600"/>
    </source>
</evidence>
<reference evidence="1" key="1">
    <citation type="submission" date="2019-12" db="EMBL/GenBank/DDBJ databases">
        <title>Genome sequencing and annotation of Brassica cretica.</title>
        <authorList>
            <person name="Studholme D.J."/>
            <person name="Sarris P."/>
        </authorList>
    </citation>
    <scope>NUCLEOTIDE SEQUENCE</scope>
    <source>
        <strain evidence="1">PFS-109/04</strain>
        <tissue evidence="1">Leaf</tissue>
    </source>
</reference>
<proteinExistence type="predicted"/>
<gene>
    <name evidence="1" type="ORF">F2Q69_00047501</name>
</gene>
<sequence length="193" mass="20924">MSGLMNGCAHAESLVPPIEGRVRQLWDSIEVSEVTAEAGTGVSDEGAGVADGEVDQPVRSFGISMSGTGFRARPRFTFGSKAVRRLIGSRFACGRFPPGSFRFKVRDLAPAYMTCMERTEHSPETVWSADQNFGFLFPSKDCLKGMRVWRPLSWVFLRFSAGRAMDSGIASLSGAIAWASDSESLFVEPSGVL</sequence>
<dbReference type="AlphaFoldDB" id="A0A8S9PX28"/>
<dbReference type="EMBL" id="QGKX02001347">
    <property type="protein sequence ID" value="KAF3523002.1"/>
    <property type="molecule type" value="Genomic_DNA"/>
</dbReference>
<name>A0A8S9PX28_BRACR</name>
<accession>A0A8S9PX28</accession>
<organism evidence="1 2">
    <name type="scientific">Brassica cretica</name>
    <name type="common">Mustard</name>
    <dbReference type="NCBI Taxonomy" id="69181"/>
    <lineage>
        <taxon>Eukaryota</taxon>
        <taxon>Viridiplantae</taxon>
        <taxon>Streptophyta</taxon>
        <taxon>Embryophyta</taxon>
        <taxon>Tracheophyta</taxon>
        <taxon>Spermatophyta</taxon>
        <taxon>Magnoliopsida</taxon>
        <taxon>eudicotyledons</taxon>
        <taxon>Gunneridae</taxon>
        <taxon>Pentapetalae</taxon>
        <taxon>rosids</taxon>
        <taxon>malvids</taxon>
        <taxon>Brassicales</taxon>
        <taxon>Brassicaceae</taxon>
        <taxon>Brassiceae</taxon>
        <taxon>Brassica</taxon>
    </lineage>
</organism>
<evidence type="ECO:0000313" key="1">
    <source>
        <dbReference type="EMBL" id="KAF3523002.1"/>
    </source>
</evidence>
<comment type="caution">
    <text evidence="1">The sequence shown here is derived from an EMBL/GenBank/DDBJ whole genome shotgun (WGS) entry which is preliminary data.</text>
</comment>
<dbReference type="Proteomes" id="UP000712600">
    <property type="component" value="Unassembled WGS sequence"/>
</dbReference>
<protein>
    <submittedName>
        <fullName evidence="1">Uncharacterized protein</fullName>
    </submittedName>
</protein>